<dbReference type="Proteomes" id="UP000202259">
    <property type="component" value="Chromosome"/>
</dbReference>
<dbReference type="InterPro" id="IPR000847">
    <property type="entry name" value="LysR_HTH_N"/>
</dbReference>
<evidence type="ECO:0000256" key="2">
    <source>
        <dbReference type="ARBA" id="ARBA00023015"/>
    </source>
</evidence>
<dbReference type="GO" id="GO:0010628">
    <property type="term" value="P:positive regulation of gene expression"/>
    <property type="evidence" value="ECO:0007669"/>
    <property type="project" value="TreeGrafter"/>
</dbReference>
<keyword evidence="4" id="KW-0804">Transcription</keyword>
<dbReference type="OrthoDB" id="6624490at2"/>
<dbReference type="RefSeq" id="WP_081152068.1">
    <property type="nucleotide sequence ID" value="NZ_CP020465.1"/>
</dbReference>
<dbReference type="Pfam" id="PF00126">
    <property type="entry name" value="HTH_1"/>
    <property type="match status" value="1"/>
</dbReference>
<dbReference type="PANTHER" id="PTHR30427">
    <property type="entry name" value="TRANSCRIPTIONAL ACTIVATOR PROTEIN LYSR"/>
    <property type="match status" value="1"/>
</dbReference>
<feature type="domain" description="HTH lysR-type" evidence="5">
    <location>
        <begin position="1"/>
        <end position="58"/>
    </location>
</feature>
<dbReference type="PRINTS" id="PR00039">
    <property type="entry name" value="HTHLYSR"/>
</dbReference>
<evidence type="ECO:0000313" key="7">
    <source>
        <dbReference type="Proteomes" id="UP000202259"/>
    </source>
</evidence>
<dbReference type="InterPro" id="IPR036390">
    <property type="entry name" value="WH_DNA-bd_sf"/>
</dbReference>
<dbReference type="EMBL" id="CP020465">
    <property type="protein sequence ID" value="ASP48589.1"/>
    <property type="molecule type" value="Genomic_DNA"/>
</dbReference>
<evidence type="ECO:0000259" key="5">
    <source>
        <dbReference type="PROSITE" id="PS50931"/>
    </source>
</evidence>
<evidence type="ECO:0000256" key="3">
    <source>
        <dbReference type="ARBA" id="ARBA00023125"/>
    </source>
</evidence>
<dbReference type="Gene3D" id="1.10.10.10">
    <property type="entry name" value="Winged helix-like DNA-binding domain superfamily/Winged helix DNA-binding domain"/>
    <property type="match status" value="1"/>
</dbReference>
<dbReference type="KEGG" id="cber:B5D82_12900"/>
<dbReference type="GO" id="GO:0009089">
    <property type="term" value="P:lysine biosynthetic process via diaminopimelate"/>
    <property type="evidence" value="ECO:0007669"/>
    <property type="project" value="TreeGrafter"/>
</dbReference>
<dbReference type="GO" id="GO:0003700">
    <property type="term" value="F:DNA-binding transcription factor activity"/>
    <property type="evidence" value="ECO:0007669"/>
    <property type="project" value="InterPro"/>
</dbReference>
<evidence type="ECO:0000256" key="4">
    <source>
        <dbReference type="ARBA" id="ARBA00023163"/>
    </source>
</evidence>
<proteinExistence type="inferred from homology"/>
<dbReference type="Pfam" id="PF03466">
    <property type="entry name" value="LysR_substrate"/>
    <property type="match status" value="1"/>
</dbReference>
<keyword evidence="3" id="KW-0238">DNA-binding</keyword>
<dbReference type="SUPFAM" id="SSF46785">
    <property type="entry name" value="Winged helix' DNA-binding domain"/>
    <property type="match status" value="1"/>
</dbReference>
<dbReference type="InterPro" id="IPR005119">
    <property type="entry name" value="LysR_subst-bd"/>
</dbReference>
<reference evidence="6 7" key="1">
    <citation type="submission" date="2017-08" db="EMBL/GenBank/DDBJ databases">
        <title>Complete genome of Colwellia sp. NB097-1, a psychrophile bacterium ioslated from Bering Sea.</title>
        <authorList>
            <person name="Chen X."/>
        </authorList>
    </citation>
    <scope>NUCLEOTIDE SEQUENCE [LARGE SCALE GENOMIC DNA]</scope>
    <source>
        <strain evidence="6 7">NB097-1</strain>
    </source>
</reference>
<dbReference type="InterPro" id="IPR036388">
    <property type="entry name" value="WH-like_DNA-bd_sf"/>
</dbReference>
<dbReference type="PANTHER" id="PTHR30427:SF1">
    <property type="entry name" value="TRANSCRIPTIONAL ACTIVATOR PROTEIN LYSR"/>
    <property type="match status" value="1"/>
</dbReference>
<organism evidence="6 7">
    <name type="scientific">Cognaticolwellia beringensis</name>
    <dbReference type="NCBI Taxonomy" id="1967665"/>
    <lineage>
        <taxon>Bacteria</taxon>
        <taxon>Pseudomonadati</taxon>
        <taxon>Pseudomonadota</taxon>
        <taxon>Gammaproteobacteria</taxon>
        <taxon>Alteromonadales</taxon>
        <taxon>Colwelliaceae</taxon>
        <taxon>Cognaticolwellia</taxon>
    </lineage>
</organism>
<evidence type="ECO:0000256" key="1">
    <source>
        <dbReference type="ARBA" id="ARBA00009437"/>
    </source>
</evidence>
<dbReference type="SUPFAM" id="SSF53850">
    <property type="entry name" value="Periplasmic binding protein-like II"/>
    <property type="match status" value="1"/>
</dbReference>
<sequence length="291" mass="32674">MRLRHIEIFHAIYTTGSITKAAGMLHVSQPSVSKVLSHAEVQLGFRLFERVKGRLIPTSEAEMMFSEVDKIYHQLRTIKNTAKNIRNSEFGKISLGVTPALGLNIVPNAVAEFHKVHPEVNFDIATVHNESVMQSLLEHKCDLAILFCPKDRPNITNIELCQTELVVVYPKAKFPDCPKKLTLKELEKFEFIDINDSGPLGDLLWSRMMEENVFPKSSIKVQTYYIATKLVEQGAGLCVVDKHTAQSAMSDNISIASFDPPLNFTINALHLDNNGLSRVVDDFIPVLLNKF</sequence>
<comment type="similarity">
    <text evidence="1">Belongs to the LysR transcriptional regulatory family.</text>
</comment>
<name>A0A222G9M7_9GAMM</name>
<keyword evidence="2" id="KW-0805">Transcription regulation</keyword>
<dbReference type="PROSITE" id="PS50931">
    <property type="entry name" value="HTH_LYSR"/>
    <property type="match status" value="1"/>
</dbReference>
<dbReference type="AlphaFoldDB" id="A0A222G9M7"/>
<evidence type="ECO:0000313" key="6">
    <source>
        <dbReference type="EMBL" id="ASP48589.1"/>
    </source>
</evidence>
<keyword evidence="7" id="KW-1185">Reference proteome</keyword>
<dbReference type="Gene3D" id="3.40.190.290">
    <property type="match status" value="1"/>
</dbReference>
<protein>
    <submittedName>
        <fullName evidence="6">LysR family transcriptional regulator</fullName>
    </submittedName>
</protein>
<accession>A0A222G9M7</accession>
<dbReference type="GO" id="GO:0043565">
    <property type="term" value="F:sequence-specific DNA binding"/>
    <property type="evidence" value="ECO:0007669"/>
    <property type="project" value="TreeGrafter"/>
</dbReference>
<gene>
    <name evidence="6" type="ORF">B5D82_12900</name>
</gene>